<gene>
    <name evidence="2" type="ORF">PISL3812_08972</name>
</gene>
<dbReference type="Proteomes" id="UP000054383">
    <property type="component" value="Unassembled WGS sequence"/>
</dbReference>
<protein>
    <submittedName>
        <fullName evidence="2">Uncharacterized protein</fullName>
    </submittedName>
</protein>
<proteinExistence type="predicted"/>
<feature type="region of interest" description="Disordered" evidence="1">
    <location>
        <begin position="283"/>
        <end position="306"/>
    </location>
</feature>
<sequence length="549" mass="60859">MSQLSRNDVKTLALCLHNDATRHDADHDRIRSLINNIPCHLRDFKLANIIAEPRRAVKPCLVHVGIASLVVSYLFTSLQKQVYDSVSLLKKYGPSLGPEEIYLLERTITIEGMWSPPTTRTEPPKLRYWDYQVNKCQACMVARIASDPSALRDMRTLMLASINSSAKPSDPRLLPGHPTALSFINEWISLSNRSDELFYFSGIQAASIKAVKLKVEEVITAPSRCFGNKNFSYPQPPRTGYTPSQSSSQSTAIFTPTHTPESSTSSKDSSAFEWTVLTPYPTSNSSSQGATIPGLARGHRPGFSISSESSSIPNFLPFQKPCPVTSIATSSASTSLHSTYSSSLPEFGVNGFVERDTPTPRPPGKPENEWYGQKSFNGTRFAKPMAPTVSDRDSFTPFILRDSPVACQPPPLLSPRRTTPSRIVNPVLQWEDSGIGISCRRLPTQDESSRTFLDYITSIEGEHSQQGRLQEQKQSAKGSTIDLREEQVDEDDIPLISRWSTASSANTLSSLLKKTARGPRLGKVKTGKAIFKPEAEREEKKNKYKWAMN</sequence>
<organism evidence="2 3">
    <name type="scientific">Talaromyces islandicus</name>
    <name type="common">Penicillium islandicum</name>
    <dbReference type="NCBI Taxonomy" id="28573"/>
    <lineage>
        <taxon>Eukaryota</taxon>
        <taxon>Fungi</taxon>
        <taxon>Dikarya</taxon>
        <taxon>Ascomycota</taxon>
        <taxon>Pezizomycotina</taxon>
        <taxon>Eurotiomycetes</taxon>
        <taxon>Eurotiomycetidae</taxon>
        <taxon>Eurotiales</taxon>
        <taxon>Trichocomaceae</taxon>
        <taxon>Talaromyces</taxon>
        <taxon>Talaromyces sect. Islandici</taxon>
    </lineage>
</organism>
<feature type="compositionally biased region" description="Basic and acidic residues" evidence="1">
    <location>
        <begin position="531"/>
        <end position="541"/>
    </location>
</feature>
<name>A0A0U1M8Q0_TALIS</name>
<feature type="compositionally biased region" description="Polar residues" evidence="1">
    <location>
        <begin position="241"/>
        <end position="254"/>
    </location>
</feature>
<feature type="region of interest" description="Disordered" evidence="1">
    <location>
        <begin position="523"/>
        <end position="549"/>
    </location>
</feature>
<evidence type="ECO:0000313" key="2">
    <source>
        <dbReference type="EMBL" id="CRG91918.1"/>
    </source>
</evidence>
<feature type="region of interest" description="Disordered" evidence="1">
    <location>
        <begin position="230"/>
        <end position="270"/>
    </location>
</feature>
<evidence type="ECO:0000256" key="1">
    <source>
        <dbReference type="SAM" id="MobiDB-lite"/>
    </source>
</evidence>
<reference evidence="2 3" key="1">
    <citation type="submission" date="2015-04" db="EMBL/GenBank/DDBJ databases">
        <authorList>
            <person name="Syromyatnikov M.Y."/>
            <person name="Popov V.N."/>
        </authorList>
    </citation>
    <scope>NUCLEOTIDE SEQUENCE [LARGE SCALE GENOMIC DNA]</scope>
    <source>
        <strain evidence="2">WF-38-12</strain>
    </source>
</reference>
<evidence type="ECO:0000313" key="3">
    <source>
        <dbReference type="Proteomes" id="UP000054383"/>
    </source>
</evidence>
<keyword evidence="3" id="KW-1185">Reference proteome</keyword>
<accession>A0A0U1M8Q0</accession>
<dbReference type="OrthoDB" id="3786931at2759"/>
<dbReference type="STRING" id="28573.A0A0U1M8Q0"/>
<dbReference type="EMBL" id="CVMT01000010">
    <property type="protein sequence ID" value="CRG91918.1"/>
    <property type="molecule type" value="Genomic_DNA"/>
</dbReference>
<feature type="compositionally biased region" description="Low complexity" evidence="1">
    <location>
        <begin position="255"/>
        <end position="269"/>
    </location>
</feature>
<dbReference type="AlphaFoldDB" id="A0A0U1M8Q0"/>